<dbReference type="AlphaFoldDB" id="A0A849VBK5"/>
<keyword evidence="2" id="KW-1003">Cell membrane</keyword>
<dbReference type="InterPro" id="IPR004477">
    <property type="entry name" value="ComEC_N"/>
</dbReference>
<evidence type="ECO:0000256" key="5">
    <source>
        <dbReference type="ARBA" id="ARBA00023136"/>
    </source>
</evidence>
<feature type="transmembrane region" description="Helical" evidence="6">
    <location>
        <begin position="180"/>
        <end position="213"/>
    </location>
</feature>
<dbReference type="GO" id="GO:0030420">
    <property type="term" value="P:establishment of competence for transformation"/>
    <property type="evidence" value="ECO:0007669"/>
    <property type="project" value="InterPro"/>
</dbReference>
<keyword evidence="5 6" id="KW-0472">Membrane</keyword>
<feature type="transmembrane region" description="Helical" evidence="6">
    <location>
        <begin position="346"/>
        <end position="365"/>
    </location>
</feature>
<keyword evidence="4 6" id="KW-1133">Transmembrane helix</keyword>
<dbReference type="PANTHER" id="PTHR30619">
    <property type="entry name" value="DNA INTERNALIZATION/COMPETENCE PROTEIN COMEC/REC2"/>
    <property type="match status" value="1"/>
</dbReference>
<gene>
    <name evidence="8" type="ORF">HG263_02220</name>
</gene>
<accession>A0A849VBK5</accession>
<comment type="caution">
    <text evidence="8">The sequence shown here is derived from an EMBL/GenBank/DDBJ whole genome shotgun (WGS) entry which is preliminary data.</text>
</comment>
<keyword evidence="3 6" id="KW-0812">Transmembrane</keyword>
<evidence type="ECO:0000256" key="4">
    <source>
        <dbReference type="ARBA" id="ARBA00022989"/>
    </source>
</evidence>
<dbReference type="InterPro" id="IPR035681">
    <property type="entry name" value="ComA-like_MBL"/>
</dbReference>
<feature type="transmembrane region" description="Helical" evidence="6">
    <location>
        <begin position="412"/>
        <end position="431"/>
    </location>
</feature>
<keyword evidence="9" id="KW-1185">Reference proteome</keyword>
<reference evidence="8 9" key="1">
    <citation type="submission" date="2020-04" db="EMBL/GenBank/DDBJ databases">
        <title>Pseudoalteromonas caenipelagi sp. nov., isolated from a tidal flat.</title>
        <authorList>
            <person name="Park S."/>
            <person name="Yoon J.-H."/>
        </authorList>
    </citation>
    <scope>NUCLEOTIDE SEQUENCE [LARGE SCALE GENOMIC DNA]</scope>
    <source>
        <strain evidence="8 9">JBTF-M23</strain>
    </source>
</reference>
<dbReference type="InterPro" id="IPR052159">
    <property type="entry name" value="Competence_DNA_uptake"/>
</dbReference>
<dbReference type="Proteomes" id="UP000586305">
    <property type="component" value="Unassembled WGS sequence"/>
</dbReference>
<protein>
    <submittedName>
        <fullName evidence="8">DNA internalization-related competence protein ComEC/Rec2</fullName>
    </submittedName>
</protein>
<dbReference type="PANTHER" id="PTHR30619:SF7">
    <property type="entry name" value="BETA-LACTAMASE DOMAIN PROTEIN"/>
    <property type="match status" value="1"/>
</dbReference>
<dbReference type="NCBIfam" id="TIGR00360">
    <property type="entry name" value="ComEC_N-term"/>
    <property type="match status" value="1"/>
</dbReference>
<dbReference type="InterPro" id="IPR004797">
    <property type="entry name" value="Competence_ComEC/Rec2"/>
</dbReference>
<evidence type="ECO:0000256" key="2">
    <source>
        <dbReference type="ARBA" id="ARBA00022475"/>
    </source>
</evidence>
<evidence type="ECO:0000313" key="9">
    <source>
        <dbReference type="Proteomes" id="UP000586305"/>
    </source>
</evidence>
<evidence type="ECO:0000259" key="7">
    <source>
        <dbReference type="SMART" id="SM00849"/>
    </source>
</evidence>
<dbReference type="GO" id="GO:0005886">
    <property type="term" value="C:plasma membrane"/>
    <property type="evidence" value="ECO:0007669"/>
    <property type="project" value="UniProtKB-SubCell"/>
</dbReference>
<name>A0A849VBK5_9GAMM</name>
<dbReference type="InterPro" id="IPR001279">
    <property type="entry name" value="Metallo-B-lactamas"/>
</dbReference>
<sequence>MLGFILAIFSVSVHYWLFYKQLELEKEQLQAISIEARIEKAFSEDYLRIKFIKIGDETLPWYRNVFANVSVKDATYSLEAGLRVKAIAKLAPYRSRKNYDSFDSEVYAFTEKLHYKGRLTQVQSLSRAKVDAIAVYRQWLWSNLNGYKLSWLYYTLLSGDKSKISVENKQRMQQLGLSHMLAISGLHVGIAYALGFYMSQCGFFLVSLFGARFSQLYDLNRYNACAGLALSSLYVLLSGLAVSALRASLMLCALVIAYIFARRVLNYRVLLFALCGVLFVDPFSVLNPGLYFSFIAVYGIFSCVRVWANKINAKHFVAQLLLLQVILGGLLAPLSSYYFYGVSISSLITNIIFIPLLTFVLLPALVLLTISLLFALTSGWFALIDSVIFAILKQLTELLLDVGWLKTQPFPWPYLVIFYVCILLFTHCKIWRAIAIIPILMGIINAISQPQAKWQIDVIDVGHGTAVMITVGKQALLYDLGAKYFDRFSIFERVVQPYLEANNLVLSQVILSHQDNDHIGGIDELLEYVGTKPLDVFHSADVNSNCNITRTKFADTLTVESLWPIKTMSSDNNNSCVVKVSDGHYSLLLTGDIEHAAERLLVAQSGSALSSDILLVPHHGSKTSSSNEFIAAVHPSIAIYSRSYYSIWHLPHPQVVQRYNQAGVTQLDTAREGQVRIKVINSGLVIESARKSHRFWFL</sequence>
<evidence type="ECO:0000256" key="1">
    <source>
        <dbReference type="ARBA" id="ARBA00004651"/>
    </source>
</evidence>
<feature type="transmembrane region" description="Helical" evidence="6">
    <location>
        <begin position="290"/>
        <end position="308"/>
    </location>
</feature>
<dbReference type="RefSeq" id="WP_171624446.1">
    <property type="nucleotide sequence ID" value="NZ_JABBPG010000001.1"/>
</dbReference>
<feature type="transmembrane region" description="Helical" evidence="6">
    <location>
        <begin position="320"/>
        <end position="340"/>
    </location>
</feature>
<dbReference type="Gene3D" id="3.60.15.10">
    <property type="entry name" value="Ribonuclease Z/Hydroxyacylglutathione hydrolase-like"/>
    <property type="match status" value="1"/>
</dbReference>
<feature type="transmembrane region" description="Helical" evidence="6">
    <location>
        <begin position="372"/>
        <end position="392"/>
    </location>
</feature>
<comment type="subcellular location">
    <subcellularLocation>
        <location evidence="1">Cell membrane</location>
        <topology evidence="1">Multi-pass membrane protein</topology>
    </subcellularLocation>
</comment>
<feature type="transmembrane region" description="Helical" evidence="6">
    <location>
        <begin position="267"/>
        <end position="284"/>
    </location>
</feature>
<dbReference type="SMART" id="SM00849">
    <property type="entry name" value="Lactamase_B"/>
    <property type="match status" value="1"/>
</dbReference>
<feature type="domain" description="Metallo-beta-lactamase" evidence="7">
    <location>
        <begin position="463"/>
        <end position="644"/>
    </location>
</feature>
<dbReference type="NCBIfam" id="TIGR00361">
    <property type="entry name" value="ComEC_Rec2"/>
    <property type="match status" value="1"/>
</dbReference>
<evidence type="ECO:0000313" key="8">
    <source>
        <dbReference type="EMBL" id="NOU49364.1"/>
    </source>
</evidence>
<proteinExistence type="predicted"/>
<dbReference type="InterPro" id="IPR036866">
    <property type="entry name" value="RibonucZ/Hydroxyglut_hydro"/>
</dbReference>
<dbReference type="EMBL" id="JABBPG010000001">
    <property type="protein sequence ID" value="NOU49364.1"/>
    <property type="molecule type" value="Genomic_DNA"/>
</dbReference>
<dbReference type="CDD" id="cd07731">
    <property type="entry name" value="ComA-like_MBL-fold"/>
    <property type="match status" value="1"/>
</dbReference>
<dbReference type="Pfam" id="PF03772">
    <property type="entry name" value="Competence"/>
    <property type="match status" value="1"/>
</dbReference>
<evidence type="ECO:0000256" key="3">
    <source>
        <dbReference type="ARBA" id="ARBA00022692"/>
    </source>
</evidence>
<evidence type="ECO:0000256" key="6">
    <source>
        <dbReference type="SAM" id="Phobius"/>
    </source>
</evidence>
<feature type="transmembrane region" description="Helical" evidence="6">
    <location>
        <begin position="233"/>
        <end position="260"/>
    </location>
</feature>
<dbReference type="SUPFAM" id="SSF56281">
    <property type="entry name" value="Metallo-hydrolase/oxidoreductase"/>
    <property type="match status" value="1"/>
</dbReference>
<organism evidence="8 9">
    <name type="scientific">Pseudoalteromonas caenipelagi</name>
    <dbReference type="NCBI Taxonomy" id="2726988"/>
    <lineage>
        <taxon>Bacteria</taxon>
        <taxon>Pseudomonadati</taxon>
        <taxon>Pseudomonadota</taxon>
        <taxon>Gammaproteobacteria</taxon>
        <taxon>Alteromonadales</taxon>
        <taxon>Pseudoalteromonadaceae</taxon>
        <taxon>Pseudoalteromonas</taxon>
    </lineage>
</organism>